<accession>A0A397VAK4</accession>
<dbReference type="AlphaFoldDB" id="A0A397VAK4"/>
<dbReference type="Proteomes" id="UP000266673">
    <property type="component" value="Unassembled WGS sequence"/>
</dbReference>
<organism evidence="1 2">
    <name type="scientific">Gigaspora rosea</name>
    <dbReference type="NCBI Taxonomy" id="44941"/>
    <lineage>
        <taxon>Eukaryota</taxon>
        <taxon>Fungi</taxon>
        <taxon>Fungi incertae sedis</taxon>
        <taxon>Mucoromycota</taxon>
        <taxon>Glomeromycotina</taxon>
        <taxon>Glomeromycetes</taxon>
        <taxon>Diversisporales</taxon>
        <taxon>Gigasporaceae</taxon>
        <taxon>Gigaspora</taxon>
    </lineage>
</organism>
<evidence type="ECO:0000313" key="1">
    <source>
        <dbReference type="EMBL" id="RIB19465.1"/>
    </source>
</evidence>
<dbReference type="EMBL" id="QKWP01000471">
    <property type="protein sequence ID" value="RIB19465.1"/>
    <property type="molecule type" value="Genomic_DNA"/>
</dbReference>
<keyword evidence="2" id="KW-1185">Reference proteome</keyword>
<proteinExistence type="predicted"/>
<reference evidence="1 2" key="1">
    <citation type="submission" date="2018-06" db="EMBL/GenBank/DDBJ databases">
        <title>Comparative genomics reveals the genomic features of Rhizophagus irregularis, R. cerebriforme, R. diaphanum and Gigaspora rosea, and their symbiotic lifestyle signature.</title>
        <authorList>
            <person name="Morin E."/>
            <person name="San Clemente H."/>
            <person name="Chen E.C.H."/>
            <person name="De La Providencia I."/>
            <person name="Hainaut M."/>
            <person name="Kuo A."/>
            <person name="Kohler A."/>
            <person name="Murat C."/>
            <person name="Tang N."/>
            <person name="Roy S."/>
            <person name="Loubradou J."/>
            <person name="Henrissat B."/>
            <person name="Grigoriev I.V."/>
            <person name="Corradi N."/>
            <person name="Roux C."/>
            <person name="Martin F.M."/>
        </authorList>
    </citation>
    <scope>NUCLEOTIDE SEQUENCE [LARGE SCALE GENOMIC DNA]</scope>
    <source>
        <strain evidence="1 2">DAOM 194757</strain>
    </source>
</reference>
<name>A0A397VAK4_9GLOM</name>
<evidence type="ECO:0000313" key="2">
    <source>
        <dbReference type="Proteomes" id="UP000266673"/>
    </source>
</evidence>
<gene>
    <name evidence="1" type="ORF">C2G38_2082977</name>
</gene>
<protein>
    <submittedName>
        <fullName evidence="1">Uncharacterized protein</fullName>
    </submittedName>
</protein>
<comment type="caution">
    <text evidence="1">The sequence shown here is derived from an EMBL/GenBank/DDBJ whole genome shotgun (WGS) entry which is preliminary data.</text>
</comment>
<sequence>MFIIVTVYLICNIYIHFSNKYCSHAKAQVIHYLVNKLISTKIIVLFYPVFSLLCLH</sequence>